<dbReference type="GO" id="GO:0016787">
    <property type="term" value="F:hydrolase activity"/>
    <property type="evidence" value="ECO:0007669"/>
    <property type="project" value="UniProtKB-KW"/>
</dbReference>
<keyword evidence="5" id="KW-0378">Hydrolase</keyword>
<dbReference type="GO" id="GO:0008094">
    <property type="term" value="F:ATP-dependent activity, acting on DNA"/>
    <property type="evidence" value="ECO:0007669"/>
    <property type="project" value="TreeGrafter"/>
</dbReference>
<keyword evidence="16" id="KW-1185">Reference proteome</keyword>
<evidence type="ECO:0000256" key="1">
    <source>
        <dbReference type="ARBA" id="ARBA00007025"/>
    </source>
</evidence>
<feature type="compositionally biased region" description="Low complexity" evidence="11">
    <location>
        <begin position="25"/>
        <end position="42"/>
    </location>
</feature>
<feature type="region of interest" description="Disordered" evidence="11">
    <location>
        <begin position="774"/>
        <end position="813"/>
    </location>
</feature>
<dbReference type="SUPFAM" id="SSF52540">
    <property type="entry name" value="P-loop containing nucleoside triphosphate hydrolases"/>
    <property type="match status" value="2"/>
</dbReference>
<dbReference type="Proteomes" id="UP000030671">
    <property type="component" value="Unassembled WGS sequence"/>
</dbReference>
<dbReference type="InterPro" id="IPR050628">
    <property type="entry name" value="SNF2_RAD54_helicase_TF"/>
</dbReference>
<dbReference type="GO" id="GO:0000724">
    <property type="term" value="P:double-strand break repair via homologous recombination"/>
    <property type="evidence" value="ECO:0007669"/>
    <property type="project" value="TreeGrafter"/>
</dbReference>
<evidence type="ECO:0000313" key="16">
    <source>
        <dbReference type="Proteomes" id="UP000030671"/>
    </source>
</evidence>
<dbReference type="PANTHER" id="PTHR45626">
    <property type="entry name" value="TRANSCRIPTION TERMINATION FACTOR 2-RELATED"/>
    <property type="match status" value="1"/>
</dbReference>
<feature type="region of interest" description="Disordered" evidence="11">
    <location>
        <begin position="322"/>
        <end position="356"/>
    </location>
</feature>
<proteinExistence type="inferred from homology"/>
<feature type="compositionally biased region" description="Pro residues" evidence="11">
    <location>
        <begin position="487"/>
        <end position="496"/>
    </location>
</feature>
<dbReference type="InterPro" id="IPR027370">
    <property type="entry name" value="Znf-RING_euk"/>
</dbReference>
<dbReference type="OrthoDB" id="423559at2759"/>
<keyword evidence="10" id="KW-0175">Coiled coil</keyword>
<dbReference type="CDD" id="cd18793">
    <property type="entry name" value="SF2_C_SNF"/>
    <property type="match status" value="1"/>
</dbReference>
<dbReference type="Pfam" id="PF13445">
    <property type="entry name" value="zf-RING_UBOX"/>
    <property type="match status" value="1"/>
</dbReference>
<dbReference type="STRING" id="747525.W4JS21"/>
<dbReference type="InterPro" id="IPR038718">
    <property type="entry name" value="SNF2-like_sf"/>
</dbReference>
<dbReference type="GO" id="GO:0005634">
    <property type="term" value="C:nucleus"/>
    <property type="evidence" value="ECO:0007669"/>
    <property type="project" value="TreeGrafter"/>
</dbReference>
<dbReference type="PROSITE" id="PS51192">
    <property type="entry name" value="HELICASE_ATP_BIND_1"/>
    <property type="match status" value="1"/>
</dbReference>
<feature type="domain" description="Helicase C-terminal" evidence="14">
    <location>
        <begin position="1290"/>
        <end position="1461"/>
    </location>
</feature>
<evidence type="ECO:0000256" key="3">
    <source>
        <dbReference type="ARBA" id="ARBA00022741"/>
    </source>
</evidence>
<name>W4JS21_HETIT</name>
<keyword evidence="8" id="KW-0067">ATP-binding</keyword>
<dbReference type="InterPro" id="IPR001650">
    <property type="entry name" value="Helicase_C-like"/>
</dbReference>
<gene>
    <name evidence="15" type="ORF">HETIRDRAFT_446738</name>
</gene>
<dbReference type="EMBL" id="KI925465">
    <property type="protein sequence ID" value="ETW75895.1"/>
    <property type="molecule type" value="Genomic_DNA"/>
</dbReference>
<dbReference type="InterPro" id="IPR017907">
    <property type="entry name" value="Znf_RING_CS"/>
</dbReference>
<feature type="coiled-coil region" evidence="10">
    <location>
        <begin position="367"/>
        <end position="418"/>
    </location>
</feature>
<protein>
    <submittedName>
        <fullName evidence="15">Uncharacterized protein</fullName>
    </submittedName>
</protein>
<dbReference type="Pfam" id="PF00271">
    <property type="entry name" value="Helicase_C"/>
    <property type="match status" value="1"/>
</dbReference>
<evidence type="ECO:0000256" key="6">
    <source>
        <dbReference type="ARBA" id="ARBA00022806"/>
    </source>
</evidence>
<feature type="compositionally biased region" description="Polar residues" evidence="11">
    <location>
        <begin position="243"/>
        <end position="260"/>
    </location>
</feature>
<dbReference type="SUPFAM" id="SSF57850">
    <property type="entry name" value="RING/U-box"/>
    <property type="match status" value="1"/>
</dbReference>
<feature type="compositionally biased region" description="Low complexity" evidence="11">
    <location>
        <begin position="326"/>
        <end position="340"/>
    </location>
</feature>
<dbReference type="GO" id="GO:0005737">
    <property type="term" value="C:cytoplasm"/>
    <property type="evidence" value="ECO:0007669"/>
    <property type="project" value="TreeGrafter"/>
</dbReference>
<feature type="region of interest" description="Disordered" evidence="11">
    <location>
        <begin position="459"/>
        <end position="522"/>
    </location>
</feature>
<evidence type="ECO:0000256" key="10">
    <source>
        <dbReference type="SAM" id="Coils"/>
    </source>
</evidence>
<dbReference type="InterPro" id="IPR001841">
    <property type="entry name" value="Znf_RING"/>
</dbReference>
<feature type="region of interest" description="Disordered" evidence="11">
    <location>
        <begin position="25"/>
        <end position="57"/>
    </location>
</feature>
<evidence type="ECO:0000313" key="15">
    <source>
        <dbReference type="EMBL" id="ETW75895.1"/>
    </source>
</evidence>
<evidence type="ECO:0000256" key="9">
    <source>
        <dbReference type="PROSITE-ProRule" id="PRU00175"/>
    </source>
</evidence>
<evidence type="ECO:0000259" key="14">
    <source>
        <dbReference type="PROSITE" id="PS51194"/>
    </source>
</evidence>
<dbReference type="KEGG" id="hir:HETIRDRAFT_446738"/>
<dbReference type="InterPro" id="IPR000330">
    <property type="entry name" value="SNF2_N"/>
</dbReference>
<dbReference type="InterPro" id="IPR013083">
    <property type="entry name" value="Znf_RING/FYVE/PHD"/>
</dbReference>
<feature type="region of interest" description="Disordered" evidence="11">
    <location>
        <begin position="1207"/>
        <end position="1236"/>
    </location>
</feature>
<dbReference type="PROSITE" id="PS50096">
    <property type="entry name" value="IQ"/>
    <property type="match status" value="1"/>
</dbReference>
<feature type="region of interest" description="Disordered" evidence="11">
    <location>
        <begin position="211"/>
        <end position="295"/>
    </location>
</feature>
<keyword evidence="3" id="KW-0547">Nucleotide-binding</keyword>
<keyword evidence="4 9" id="KW-0863">Zinc-finger</keyword>
<evidence type="ECO:0000256" key="7">
    <source>
        <dbReference type="ARBA" id="ARBA00022833"/>
    </source>
</evidence>
<evidence type="ECO:0000256" key="2">
    <source>
        <dbReference type="ARBA" id="ARBA00022723"/>
    </source>
</evidence>
<comment type="similarity">
    <text evidence="1">Belongs to the SNF2/RAD54 helicase family.</text>
</comment>
<keyword evidence="7" id="KW-0862">Zinc</keyword>
<dbReference type="Gene3D" id="3.40.50.10810">
    <property type="entry name" value="Tandem AAA-ATPase domain"/>
    <property type="match status" value="1"/>
</dbReference>
<dbReference type="GO" id="GO:0004386">
    <property type="term" value="F:helicase activity"/>
    <property type="evidence" value="ECO:0007669"/>
    <property type="project" value="UniProtKB-KW"/>
</dbReference>
<accession>W4JS21</accession>
<dbReference type="InParanoid" id="W4JS21"/>
<feature type="domain" description="RING-type" evidence="12">
    <location>
        <begin position="1074"/>
        <end position="1127"/>
    </location>
</feature>
<dbReference type="Gene3D" id="3.40.50.300">
    <property type="entry name" value="P-loop containing nucleotide triphosphate hydrolases"/>
    <property type="match status" value="1"/>
</dbReference>
<dbReference type="InterPro" id="IPR027417">
    <property type="entry name" value="P-loop_NTPase"/>
</dbReference>
<dbReference type="SMART" id="SM00487">
    <property type="entry name" value="DEXDc"/>
    <property type="match status" value="1"/>
</dbReference>
<evidence type="ECO:0000259" key="13">
    <source>
        <dbReference type="PROSITE" id="PS51192"/>
    </source>
</evidence>
<dbReference type="SMART" id="SM00184">
    <property type="entry name" value="RING"/>
    <property type="match status" value="1"/>
</dbReference>
<dbReference type="GO" id="GO:0005524">
    <property type="term" value="F:ATP binding"/>
    <property type="evidence" value="ECO:0007669"/>
    <property type="project" value="UniProtKB-KW"/>
</dbReference>
<dbReference type="SMART" id="SM00490">
    <property type="entry name" value="HELICc"/>
    <property type="match status" value="1"/>
</dbReference>
<dbReference type="GO" id="GO:0008270">
    <property type="term" value="F:zinc ion binding"/>
    <property type="evidence" value="ECO:0007669"/>
    <property type="project" value="UniProtKB-KW"/>
</dbReference>
<keyword evidence="2" id="KW-0479">Metal-binding</keyword>
<sequence>MPDQAVGYPYAPFKSRRVVCSTTSTRSSSLPSASSRAVVSRPPCHRSSMSTSEGSGEQLRSWAKKQLGFDDDIPFFGLEKQCAHGACYAILTMLGKIKVALSTCPYSGYVVMDHHLIVSLIGIPAVYLSELRKHANEYPLDMNFSIVLQEGSGFGIVTCLESGCDSAVVRLGKRLSVQDGGIRDGLGSLSAYRVHITRCLAHVASRDARVKAEKATKVGPSSTFSSSTSHHLRRNLPLKMEPQDSSLSLTRRSVNASVAKSDSRERLLLDSQPTSTVASVPSKRPSSPLSKTASPLIKVKDEESELIDLSLFDARPVKKIKTESDSLPSLPSTPTKKPLSQANRASPQGMLHTLPTPQSTADIRARIGDLQSNIADINGQIARVRRKSIPLRAELLRVAAWERDRADMEAEKARLSAKIPGVSRNGSWASVKEEHNPAFNMPTTPVKKDFDEDDRVNYLLEPSSPFRGDAHLPQTPVASGSNVRLPPSSPSAPPTSPFRSSSPFTDSDEEKPLASTQADVRPKIVLAQSAAGQEPGGVAAGKAKAPDVQPVASSSKEQRLFPVPAPQDHEVEDEVQQYMNGQLPNLDDDDEVYDDDGNWFGRGRDTFEGPVANADDIDKFLIAAGNAEQFDGNAKVDDALVKLGLPGLYQPLPGMEVALMPHQAIGVAWMLDRERGPHKGGCLSDEMGLGKTVQMLAMLVSNQSRDPLKKSTLIVAPLALLDQWQMEIEMKTNCDLKCLIYHGPTKVKRRVDLQKYDIVLTTFHTLAMEWPDPEEQVKKARKNKKGGNKVDYWDGESSSSEEDKKKKKVGKKRGSCSVASGNIVANGSQWYRVILDEAQNIRNKKTRISRAVTKLEAVYRWALTGTPIINSLSDAYAIIRFLRIRPWYDWVEFNNQVAKPERKQRKLSSSLAATRLQAIFTSMLLRRKKDTMLDGKRLIELPPKEVHLTKLGFTAEERDVYRIVETQSQATFNRFLQAGTVLKNYSQVLVLLLRLRQICSHPSLIQESGSAFILPVDESDEGVSYEARDELERARKQVSTEFVARMKYKLRDVVLKRMAAEQESADAAVEDEECPICFDTFTAAIVTPCTHIFCRECICNVLAVPRVDDVNDQQKYKANEHPCPTCRSPITKEKLYARSAFMPTDEDLMAVSKAQASGSNPTGERSYTRLDSDIEMLDDEAAKPIDVKGKGRARRFVARKRLLRKAYDSEDDSEHEDADDDLSDFIVQSDEDEEEKEERMKLKKRLVKTKARPIVLDSDDDEVVFGKKKHVQDLPKEQIQLMHKFLPSTKMKHMMELLCDWADKNPDEKTIVISQWTQCLMLVSDYLTERGIVHVKYQGDMARNKRDQAVRVFMGKDSATVMLMSLKCGGVGLNLTRANRVISLDLAWSSAVESQAFDRVHRLGQMREVFVHRLVIENTVEDRVLIMQERKQALADGSLGEGAGKKLGRECTSYSTIEEVHDPKSRRIER</sequence>
<evidence type="ECO:0000256" key="5">
    <source>
        <dbReference type="ARBA" id="ARBA00022801"/>
    </source>
</evidence>
<reference evidence="15 16" key="1">
    <citation type="journal article" date="2012" name="New Phytol.">
        <title>Insight into trade-off between wood decay and parasitism from the genome of a fungal forest pathogen.</title>
        <authorList>
            <person name="Olson A."/>
            <person name="Aerts A."/>
            <person name="Asiegbu F."/>
            <person name="Belbahri L."/>
            <person name="Bouzid O."/>
            <person name="Broberg A."/>
            <person name="Canback B."/>
            <person name="Coutinho P.M."/>
            <person name="Cullen D."/>
            <person name="Dalman K."/>
            <person name="Deflorio G."/>
            <person name="van Diepen L.T."/>
            <person name="Dunand C."/>
            <person name="Duplessis S."/>
            <person name="Durling M."/>
            <person name="Gonthier P."/>
            <person name="Grimwood J."/>
            <person name="Fossdal C.G."/>
            <person name="Hansson D."/>
            <person name="Henrissat B."/>
            <person name="Hietala A."/>
            <person name="Himmelstrand K."/>
            <person name="Hoffmeister D."/>
            <person name="Hogberg N."/>
            <person name="James T.Y."/>
            <person name="Karlsson M."/>
            <person name="Kohler A."/>
            <person name="Kues U."/>
            <person name="Lee Y.H."/>
            <person name="Lin Y.C."/>
            <person name="Lind M."/>
            <person name="Lindquist E."/>
            <person name="Lombard V."/>
            <person name="Lucas S."/>
            <person name="Lunden K."/>
            <person name="Morin E."/>
            <person name="Murat C."/>
            <person name="Park J."/>
            <person name="Raffaello T."/>
            <person name="Rouze P."/>
            <person name="Salamov A."/>
            <person name="Schmutz J."/>
            <person name="Solheim H."/>
            <person name="Stahlberg J."/>
            <person name="Velez H."/>
            <person name="de Vries R.P."/>
            <person name="Wiebenga A."/>
            <person name="Woodward S."/>
            <person name="Yakovlev I."/>
            <person name="Garbelotto M."/>
            <person name="Martin F."/>
            <person name="Grigoriev I.V."/>
            <person name="Stenlid J."/>
        </authorList>
    </citation>
    <scope>NUCLEOTIDE SEQUENCE [LARGE SCALE GENOMIC DNA]</scope>
    <source>
        <strain evidence="15 16">TC 32-1</strain>
    </source>
</reference>
<dbReference type="CDD" id="cd18008">
    <property type="entry name" value="DEXDc_SHPRH-like"/>
    <property type="match status" value="1"/>
</dbReference>
<feature type="domain" description="Helicase ATP-binding" evidence="13">
    <location>
        <begin position="672"/>
        <end position="885"/>
    </location>
</feature>
<feature type="compositionally biased region" description="Acidic residues" evidence="11">
    <location>
        <begin position="1209"/>
        <end position="1236"/>
    </location>
</feature>
<evidence type="ECO:0000256" key="4">
    <source>
        <dbReference type="ARBA" id="ARBA00022771"/>
    </source>
</evidence>
<dbReference type="Gene3D" id="3.30.40.10">
    <property type="entry name" value="Zinc/RING finger domain, C3HC4 (zinc finger)"/>
    <property type="match status" value="1"/>
</dbReference>
<keyword evidence="6" id="KW-0347">Helicase</keyword>
<dbReference type="eggNOG" id="KOG1001">
    <property type="taxonomic scope" value="Eukaryota"/>
</dbReference>
<feature type="compositionally biased region" description="Polar residues" evidence="11">
    <location>
        <begin position="271"/>
        <end position="293"/>
    </location>
</feature>
<dbReference type="PROSITE" id="PS00518">
    <property type="entry name" value="ZF_RING_1"/>
    <property type="match status" value="1"/>
</dbReference>
<organism evidence="15 16">
    <name type="scientific">Heterobasidion irregulare (strain TC 32-1)</name>
    <dbReference type="NCBI Taxonomy" id="747525"/>
    <lineage>
        <taxon>Eukaryota</taxon>
        <taxon>Fungi</taxon>
        <taxon>Dikarya</taxon>
        <taxon>Basidiomycota</taxon>
        <taxon>Agaricomycotina</taxon>
        <taxon>Agaricomycetes</taxon>
        <taxon>Russulales</taxon>
        <taxon>Bondarzewiaceae</taxon>
        <taxon>Heterobasidion</taxon>
        <taxon>Heterobasidion annosum species complex</taxon>
    </lineage>
</organism>
<evidence type="ECO:0000256" key="11">
    <source>
        <dbReference type="SAM" id="MobiDB-lite"/>
    </source>
</evidence>
<dbReference type="InterPro" id="IPR014001">
    <property type="entry name" value="Helicase_ATP-bd"/>
</dbReference>
<evidence type="ECO:0000256" key="8">
    <source>
        <dbReference type="ARBA" id="ARBA00022840"/>
    </source>
</evidence>
<dbReference type="HOGENOM" id="CLU_000315_2_8_1"/>
<dbReference type="PANTHER" id="PTHR45626:SF16">
    <property type="entry name" value="ATP-DEPENDENT HELICASE ULS1"/>
    <property type="match status" value="1"/>
</dbReference>
<evidence type="ECO:0000259" key="12">
    <source>
        <dbReference type="PROSITE" id="PS50089"/>
    </source>
</evidence>
<dbReference type="Pfam" id="PF00176">
    <property type="entry name" value="SNF2-rel_dom"/>
    <property type="match status" value="1"/>
</dbReference>
<dbReference type="InterPro" id="IPR049730">
    <property type="entry name" value="SNF2/RAD54-like_C"/>
</dbReference>
<dbReference type="GeneID" id="20675708"/>
<dbReference type="PROSITE" id="PS51194">
    <property type="entry name" value="HELICASE_CTER"/>
    <property type="match status" value="1"/>
</dbReference>
<dbReference type="RefSeq" id="XP_009552134.1">
    <property type="nucleotide sequence ID" value="XM_009553839.1"/>
</dbReference>
<dbReference type="PROSITE" id="PS50089">
    <property type="entry name" value="ZF_RING_2"/>
    <property type="match status" value="1"/>
</dbReference>